<accession>A0ABY9IVM1</accession>
<keyword evidence="3" id="KW-1185">Reference proteome</keyword>
<keyword evidence="1" id="KW-0812">Transmembrane</keyword>
<name>A0ABY9IVM1_9ACTN</name>
<evidence type="ECO:0000313" key="2">
    <source>
        <dbReference type="EMBL" id="WLQ58541.1"/>
    </source>
</evidence>
<feature type="transmembrane region" description="Helical" evidence="1">
    <location>
        <begin position="38"/>
        <end position="58"/>
    </location>
</feature>
<dbReference type="EMBL" id="CP120988">
    <property type="protein sequence ID" value="WLQ58541.1"/>
    <property type="molecule type" value="Genomic_DNA"/>
</dbReference>
<organism evidence="2 3">
    <name type="scientific">Streptomyces poriferorum</name>
    <dbReference type="NCBI Taxonomy" id="2798799"/>
    <lineage>
        <taxon>Bacteria</taxon>
        <taxon>Bacillati</taxon>
        <taxon>Actinomycetota</taxon>
        <taxon>Actinomycetes</taxon>
        <taxon>Kitasatosporales</taxon>
        <taxon>Streptomycetaceae</taxon>
        <taxon>Streptomyces</taxon>
    </lineage>
</organism>
<proteinExistence type="predicted"/>
<dbReference type="Proteomes" id="UP001235744">
    <property type="component" value="Chromosome"/>
</dbReference>
<keyword evidence="1" id="KW-0472">Membrane</keyword>
<evidence type="ECO:0000256" key="1">
    <source>
        <dbReference type="SAM" id="Phobius"/>
    </source>
</evidence>
<gene>
    <name evidence="2" type="ORF">P8A19_25295</name>
</gene>
<evidence type="ECO:0000313" key="3">
    <source>
        <dbReference type="Proteomes" id="UP001235744"/>
    </source>
</evidence>
<reference evidence="2 3" key="1">
    <citation type="submission" date="2023-03" db="EMBL/GenBank/DDBJ databases">
        <title>Isolation and description of six Streptomyces strains from soil environments, able to metabolize different microbial glucans.</title>
        <authorList>
            <person name="Widen T."/>
            <person name="Larsbrink J."/>
        </authorList>
    </citation>
    <scope>NUCLEOTIDE SEQUENCE [LARGE SCALE GENOMIC DNA]</scope>
    <source>
        <strain evidence="2 3">Alt2</strain>
    </source>
</reference>
<sequence>MRTRRTWRGRTPEPQRRIPRVRLLLEHTAALLRGRRGAWAGGAALLVVCALVAVWVFGGDDEPAGPPDARARQYQDVDACLLTGEDGIAAGTPAAAVWQGMEAASGDTRARVTHVPVMGEQTAANALPHLNGLIQRDCEVVLAAGKAQTETVRKAAAGHPHVRFVVVGTGPGPGDAEAGNLTVVAPGGEVPDEVADAVRRAVKAVQ</sequence>
<keyword evidence="1" id="KW-1133">Transmembrane helix</keyword>
<dbReference type="RefSeq" id="WP_219571233.1">
    <property type="nucleotide sequence ID" value="NZ_CP120988.1"/>
</dbReference>
<protein>
    <submittedName>
        <fullName evidence="2">BMP family ABC transporter substrate-binding protein</fullName>
    </submittedName>
</protein>